<organism evidence="1 2">
    <name type="scientific">Legionella nautarum</name>
    <dbReference type="NCBI Taxonomy" id="45070"/>
    <lineage>
        <taxon>Bacteria</taxon>
        <taxon>Pseudomonadati</taxon>
        <taxon>Pseudomonadota</taxon>
        <taxon>Gammaproteobacteria</taxon>
        <taxon>Legionellales</taxon>
        <taxon>Legionellaceae</taxon>
        <taxon>Legionella</taxon>
    </lineage>
</organism>
<proteinExistence type="predicted"/>
<dbReference type="STRING" id="45070.Lnau_2197"/>
<dbReference type="EMBL" id="LNYO01000022">
    <property type="protein sequence ID" value="KTD33720.1"/>
    <property type="molecule type" value="Genomic_DNA"/>
</dbReference>
<dbReference type="RefSeq" id="WP_133134899.1">
    <property type="nucleotide sequence ID" value="NZ_CAAAIF010000007.1"/>
</dbReference>
<name>A0A0W0WN31_9GAMM</name>
<dbReference type="OrthoDB" id="5653347at2"/>
<sequence length="243" mass="28539">MFGTLICAAPVSNTMEKSIIDINSIYFKAVLESTLIFKIRVTAKLLFNDWLTHAKQHYPHYLYQADEKNLIKDLTSAFAKGLEIVWRNENQAKRQSSEWSVGLVLDAVSSHLNTNWSQEYIYKQSKGYKELCFLKTLVQYLKIDDTAIKKLEILYNNLINKEINPAEQESRNENIICLDHFKKNKKPQSIFKKNIVNYIESIFFEKHFLIFGEILKHKFTFALSDFFNFHEIIELIESVKRPS</sequence>
<comment type="caution">
    <text evidence="1">The sequence shown here is derived from an EMBL/GenBank/DDBJ whole genome shotgun (WGS) entry which is preliminary data.</text>
</comment>
<protein>
    <submittedName>
        <fullName evidence="1">Uncharacterized protein</fullName>
    </submittedName>
</protein>
<evidence type="ECO:0000313" key="2">
    <source>
        <dbReference type="Proteomes" id="UP000054725"/>
    </source>
</evidence>
<accession>A0A0W0WN31</accession>
<keyword evidence="2" id="KW-1185">Reference proteome</keyword>
<evidence type="ECO:0000313" key="1">
    <source>
        <dbReference type="EMBL" id="KTD33720.1"/>
    </source>
</evidence>
<dbReference type="Proteomes" id="UP000054725">
    <property type="component" value="Unassembled WGS sequence"/>
</dbReference>
<reference evidence="1 2" key="1">
    <citation type="submission" date="2015-11" db="EMBL/GenBank/DDBJ databases">
        <title>Genomic analysis of 38 Legionella species identifies large and diverse effector repertoires.</title>
        <authorList>
            <person name="Burstein D."/>
            <person name="Amaro F."/>
            <person name="Zusman T."/>
            <person name="Lifshitz Z."/>
            <person name="Cohen O."/>
            <person name="Gilbert J.A."/>
            <person name="Pupko T."/>
            <person name="Shuman H.A."/>
            <person name="Segal G."/>
        </authorList>
    </citation>
    <scope>NUCLEOTIDE SEQUENCE [LARGE SCALE GENOMIC DNA]</scope>
    <source>
        <strain evidence="1 2">ATCC 49506</strain>
    </source>
</reference>
<dbReference type="AlphaFoldDB" id="A0A0W0WN31"/>
<gene>
    <name evidence="1" type="ORF">Lnau_2197</name>
</gene>
<dbReference type="PATRIC" id="fig|45070.6.peg.2320"/>